<dbReference type="EMBL" id="UWPJ01000034">
    <property type="protein sequence ID" value="VCU72038.1"/>
    <property type="molecule type" value="Genomic_DNA"/>
</dbReference>
<feature type="chain" id="PRO_5017932119" evidence="2">
    <location>
        <begin position="28"/>
        <end position="328"/>
    </location>
</feature>
<dbReference type="PANTHER" id="PTHR42928:SF5">
    <property type="entry name" value="BLR1237 PROTEIN"/>
    <property type="match status" value="1"/>
</dbReference>
<dbReference type="Pfam" id="PF03401">
    <property type="entry name" value="TctC"/>
    <property type="match status" value="1"/>
</dbReference>
<dbReference type="AlphaFoldDB" id="A0A3P4B8K7"/>
<accession>A0A3P4B8K7</accession>
<dbReference type="InterPro" id="IPR042100">
    <property type="entry name" value="Bug_dom1"/>
</dbReference>
<dbReference type="OrthoDB" id="8627890at2"/>
<dbReference type="PANTHER" id="PTHR42928">
    <property type="entry name" value="TRICARBOXYLATE-BINDING PROTEIN"/>
    <property type="match status" value="1"/>
</dbReference>
<dbReference type="InterPro" id="IPR005064">
    <property type="entry name" value="BUG"/>
</dbReference>
<dbReference type="PROSITE" id="PS51257">
    <property type="entry name" value="PROKAR_LIPOPROTEIN"/>
    <property type="match status" value="1"/>
</dbReference>
<reference evidence="3 4" key="1">
    <citation type="submission" date="2018-10" db="EMBL/GenBank/DDBJ databases">
        <authorList>
            <person name="Criscuolo A."/>
        </authorList>
    </citation>
    <scope>NUCLEOTIDE SEQUENCE [LARGE SCALE GENOMIC DNA]</scope>
    <source>
        <strain evidence="3">DnA1</strain>
    </source>
</reference>
<dbReference type="RefSeq" id="WP_124081623.1">
    <property type="nucleotide sequence ID" value="NZ_UWPJ01000034.1"/>
</dbReference>
<evidence type="ECO:0000256" key="2">
    <source>
        <dbReference type="SAM" id="SignalP"/>
    </source>
</evidence>
<dbReference type="PIRSF" id="PIRSF017082">
    <property type="entry name" value="YflP"/>
    <property type="match status" value="1"/>
</dbReference>
<comment type="similarity">
    <text evidence="1">Belongs to the UPF0065 (bug) family.</text>
</comment>
<keyword evidence="2" id="KW-0732">Signal</keyword>
<dbReference type="Gene3D" id="3.40.190.150">
    <property type="entry name" value="Bordetella uptake gene, domain 1"/>
    <property type="match status" value="1"/>
</dbReference>
<proteinExistence type="inferred from homology"/>
<protein>
    <submittedName>
        <fullName evidence="3">Tripartite tricarboxylate transporter family receptor</fullName>
    </submittedName>
</protein>
<dbReference type="SUPFAM" id="SSF53850">
    <property type="entry name" value="Periplasmic binding protein-like II"/>
    <property type="match status" value="1"/>
</dbReference>
<gene>
    <name evidence="3" type="ORF">PIGHUM_04133</name>
</gene>
<evidence type="ECO:0000313" key="3">
    <source>
        <dbReference type="EMBL" id="VCU72038.1"/>
    </source>
</evidence>
<feature type="signal peptide" evidence="2">
    <location>
        <begin position="1"/>
        <end position="27"/>
    </location>
</feature>
<keyword evidence="4" id="KW-1185">Reference proteome</keyword>
<evidence type="ECO:0000256" key="1">
    <source>
        <dbReference type="ARBA" id="ARBA00006987"/>
    </source>
</evidence>
<dbReference type="Gene3D" id="3.40.190.10">
    <property type="entry name" value="Periplasmic binding protein-like II"/>
    <property type="match status" value="1"/>
</dbReference>
<organism evidence="3 4">
    <name type="scientific">Pigmentiphaga humi</name>
    <dbReference type="NCBI Taxonomy" id="2478468"/>
    <lineage>
        <taxon>Bacteria</taxon>
        <taxon>Pseudomonadati</taxon>
        <taxon>Pseudomonadota</taxon>
        <taxon>Betaproteobacteria</taxon>
        <taxon>Burkholderiales</taxon>
        <taxon>Alcaligenaceae</taxon>
        <taxon>Pigmentiphaga</taxon>
    </lineage>
</organism>
<name>A0A3P4B8K7_9BURK</name>
<evidence type="ECO:0000313" key="4">
    <source>
        <dbReference type="Proteomes" id="UP000277294"/>
    </source>
</evidence>
<dbReference type="Proteomes" id="UP000277294">
    <property type="component" value="Unassembled WGS sequence"/>
</dbReference>
<dbReference type="CDD" id="cd13578">
    <property type="entry name" value="PBP2_Bug27"/>
    <property type="match status" value="1"/>
</dbReference>
<keyword evidence="3" id="KW-0675">Receptor</keyword>
<sequence length="328" mass="34775">MESSRFSRAAWLLVSTLSCVLVAPANAQSYPSKPIRLVVGFPASGMSDNLARVLAKVLGEQMGQSVIVENKPGAGTTIAAEYVAKAAPDGYTLFMQDLTTHAINASLYPSLRYDSIKDFTHLTLVASTPLVMVVNPKSSIASVKDLVETAKAKPGSLNYGSSGIGTILHLSGEMLKQRTGIDLMHVPYKGATAATMALVGGDLTVTFATMPTAVPLYQSGRIRPIAVTTSRRAQVMPDVPTMVEAGVPNYVVVLYNGVMAPPGLPADLADRLRAEIRKAVQSPELKTFYEANSAELVTSTGEEMAALIAGDIKKYESAVRESGARVNE</sequence>